<reference evidence="2 3" key="1">
    <citation type="journal article" date="2021" name="Cell">
        <title>Tracing the genetic footprints of vertebrate landing in non-teleost ray-finned fishes.</title>
        <authorList>
            <person name="Bi X."/>
            <person name="Wang K."/>
            <person name="Yang L."/>
            <person name="Pan H."/>
            <person name="Jiang H."/>
            <person name="Wei Q."/>
            <person name="Fang M."/>
            <person name="Yu H."/>
            <person name="Zhu C."/>
            <person name="Cai Y."/>
            <person name="He Y."/>
            <person name="Gan X."/>
            <person name="Zeng H."/>
            <person name="Yu D."/>
            <person name="Zhu Y."/>
            <person name="Jiang H."/>
            <person name="Qiu Q."/>
            <person name="Yang H."/>
            <person name="Zhang Y.E."/>
            <person name="Wang W."/>
            <person name="Zhu M."/>
            <person name="He S."/>
            <person name="Zhang G."/>
        </authorList>
    </citation>
    <scope>NUCLEOTIDE SEQUENCE [LARGE SCALE GENOMIC DNA]</scope>
    <source>
        <strain evidence="2">Bchr_013</strain>
    </source>
</reference>
<gene>
    <name evidence="2" type="primary">Usp46_1</name>
    <name evidence="2" type="ORF">GTO96_0016638</name>
</gene>
<keyword evidence="2" id="KW-0378">Hydrolase</keyword>
<keyword evidence="3" id="KW-1185">Reference proteome</keyword>
<feature type="non-terminal residue" evidence="2">
    <location>
        <position position="1"/>
    </location>
</feature>
<evidence type="ECO:0000256" key="1">
    <source>
        <dbReference type="SAM" id="MobiDB-lite"/>
    </source>
</evidence>
<evidence type="ECO:0000313" key="2">
    <source>
        <dbReference type="EMBL" id="KAG2465749.1"/>
    </source>
</evidence>
<organism evidence="2 3">
    <name type="scientific">Polypterus senegalus</name>
    <name type="common">Senegal bichir</name>
    <dbReference type="NCBI Taxonomy" id="55291"/>
    <lineage>
        <taxon>Eukaryota</taxon>
        <taxon>Metazoa</taxon>
        <taxon>Chordata</taxon>
        <taxon>Craniata</taxon>
        <taxon>Vertebrata</taxon>
        <taxon>Euteleostomi</taxon>
        <taxon>Actinopterygii</taxon>
        <taxon>Polypteriformes</taxon>
        <taxon>Polypteridae</taxon>
        <taxon>Polypterus</taxon>
    </lineage>
</organism>
<dbReference type="AlphaFoldDB" id="A0A8X8BSV0"/>
<proteinExistence type="predicted"/>
<feature type="region of interest" description="Disordered" evidence="1">
    <location>
        <begin position="39"/>
        <end position="60"/>
    </location>
</feature>
<accession>A0A8X8BSV0</accession>
<protein>
    <submittedName>
        <fullName evidence="2">UBP46 hydrolase</fullName>
    </submittedName>
</protein>
<dbReference type="Proteomes" id="UP000886611">
    <property type="component" value="Unassembled WGS sequence"/>
</dbReference>
<dbReference type="EMBL" id="JAATIS010001721">
    <property type="protein sequence ID" value="KAG2465749.1"/>
    <property type="molecule type" value="Genomic_DNA"/>
</dbReference>
<dbReference type="GO" id="GO:0016787">
    <property type="term" value="F:hydrolase activity"/>
    <property type="evidence" value="ECO:0007669"/>
    <property type="project" value="UniProtKB-KW"/>
</dbReference>
<comment type="caution">
    <text evidence="2">The sequence shown here is derived from an EMBL/GenBank/DDBJ whole genome shotgun (WGS) entry which is preliminary data.</text>
</comment>
<name>A0A8X8BSV0_POLSE</name>
<sequence>MSLNQTGPLEVHLDYISHPAFEVMNGHLQRKGDPINLEQSEENVQSPDRKGHSATSKSTPLGNVTSTTAYAVKDIAFVNGLRTINSIYFWLLYLQSTVLSDYNGSNASALVKDIGPEQFPINEHYFGLVNIMCLIQDSMSNRSIDTRSSQWYPRIFLRDTVPKESSLRLRSLDSIHVSQPYSKTGSTRTLKT</sequence>
<feature type="non-terminal residue" evidence="2">
    <location>
        <position position="192"/>
    </location>
</feature>
<evidence type="ECO:0000313" key="3">
    <source>
        <dbReference type="Proteomes" id="UP000886611"/>
    </source>
</evidence>